<dbReference type="PANTHER" id="PTHR45527:SF1">
    <property type="entry name" value="FATTY ACID SYNTHASE"/>
    <property type="match status" value="1"/>
</dbReference>
<dbReference type="Pfam" id="PF00501">
    <property type="entry name" value="AMP-binding"/>
    <property type="match status" value="1"/>
</dbReference>
<dbReference type="InterPro" id="IPR029063">
    <property type="entry name" value="SAM-dependent_MTases_sf"/>
</dbReference>
<evidence type="ECO:0000313" key="4">
    <source>
        <dbReference type="EMBL" id="SVA80241.1"/>
    </source>
</evidence>
<dbReference type="InterPro" id="IPR009081">
    <property type="entry name" value="PP-bd_ACP"/>
</dbReference>
<dbReference type="Pfam" id="PF05050">
    <property type="entry name" value="Methyltransf_21"/>
    <property type="match status" value="1"/>
</dbReference>
<dbReference type="Gene3D" id="1.10.1200.10">
    <property type="entry name" value="ACP-like"/>
    <property type="match status" value="1"/>
</dbReference>
<dbReference type="InterPro" id="IPR045851">
    <property type="entry name" value="AMP-bd_C_sf"/>
</dbReference>
<evidence type="ECO:0000256" key="1">
    <source>
        <dbReference type="ARBA" id="ARBA00022450"/>
    </source>
</evidence>
<dbReference type="PROSITE" id="PS00012">
    <property type="entry name" value="PHOSPHOPANTETHEINE"/>
    <property type="match status" value="1"/>
</dbReference>
<dbReference type="PROSITE" id="PS00455">
    <property type="entry name" value="AMP_BINDING"/>
    <property type="match status" value="1"/>
</dbReference>
<reference evidence="4" key="1">
    <citation type="submission" date="2018-05" db="EMBL/GenBank/DDBJ databases">
        <authorList>
            <person name="Lanie J.A."/>
            <person name="Ng W.-L."/>
            <person name="Kazmierczak K.M."/>
            <person name="Andrzejewski T.M."/>
            <person name="Davidsen T.M."/>
            <person name="Wayne K.J."/>
            <person name="Tettelin H."/>
            <person name="Glass J.I."/>
            <person name="Rusch D."/>
            <person name="Podicherti R."/>
            <person name="Tsui H.-C.T."/>
            <person name="Winkler M.E."/>
        </authorList>
    </citation>
    <scope>NUCLEOTIDE SEQUENCE</scope>
</reference>
<keyword evidence="2" id="KW-0597">Phosphoprotein</keyword>
<organism evidence="4">
    <name type="scientific">marine metagenome</name>
    <dbReference type="NCBI Taxonomy" id="408172"/>
    <lineage>
        <taxon>unclassified sequences</taxon>
        <taxon>metagenomes</taxon>
        <taxon>ecological metagenomes</taxon>
    </lineage>
</organism>
<dbReference type="GO" id="GO:0043041">
    <property type="term" value="P:amino acid activation for nonribosomal peptide biosynthetic process"/>
    <property type="evidence" value="ECO:0007669"/>
    <property type="project" value="TreeGrafter"/>
</dbReference>
<dbReference type="SUPFAM" id="SSF53335">
    <property type="entry name" value="S-adenosyl-L-methionine-dependent methyltransferases"/>
    <property type="match status" value="1"/>
</dbReference>
<dbReference type="SUPFAM" id="SSF56801">
    <property type="entry name" value="Acetyl-CoA synthetase-like"/>
    <property type="match status" value="2"/>
</dbReference>
<name>A0A381YUF8_9ZZZZ</name>
<sequence length="1061" mass="122901">MFKEQSYTRYGVSLNKGDTVFDVGSNIGMFTLSAHLAIPDLNFFNFEPNPDVHNVLKNNLTGYDVKAKIFDYGISDIEKDTEFTYYPRFTILSGLYADQNEEKKLVGSYVRKNRKVNNKAELEEAEAGLGEVLDYNLTSKTISVRLRPISDVIREENIHCIDLLKINVEKAELDVLLGIDDEHWPLIKQISLEVHDIDGRLDKIKSLFTHYGFHYKVIEDWFLEDSAQLNYYIFATRERQKNYNKRGTLDFNNIAVKKYMPLETEMIQDYLKQYLPDYMIPYKVISVNNYPLASNGKINTKLLKSLVLNEDRSNQTAAEPEGSVEIGLASLWTKCLRIDSIYRDDDFFKLGGESLLAAKLSSLIIKKWNIRFSVAHIFEHSKLRYLADFILKQISLNEGKVSYQNIPVRQKDSKVPLSPAQERFYLLEEMEPGLSIYSISGAFKIKGDLDQDIFEQSLDILIKNNEILTQCYQRDSEGIWSVESSEYPKLLKADLPSLDQVHKKLKSHFSLGFDIHNGPLAKFYLYKYGDNKFVLGVHLHHIIADGYMVSLLAKKIGDIYSLLSSTGNDKKSKTDELKDLNGIDHEKISYADYACYMQSYKNGVSFKKDKEYWLKYLSGIPYHLDLPNNKNRPHYGTGKAGVYHFKIPEQTKLFVENNCRESGVTPFNYLLALYALLLHRVSQSKDFCVGIPYANRDHDQLKDLSGLLVNTLPVRIQVSDKTTLREFIRSLQNNNSKNLFHGAFPFEKVVEYLNHPRDIQRHGIFQHFFAYQEFSSTLPKIQGAKFEEIEFLPEHAKFDLSLVIENNDDNEKREWISHFEYGAEIFDLEYIQSWADMFVYYLQELRLDQNIADIHFLTRDHREYWSKVNRIGQPYELPKNVLERIETIVEENPESIAVTDMSSEIFSQSKKNMSINYRDLWNSSQCVQHSLVKSKLDQTRPIGICMGRHHGSIVSLLGVLRWGGHFLLIDKENPLDRLEYLIEDSQLSTLIVDNNTYTQLKSIIPSEIICHRLEDLIDRDTIKMREDEFLDRSTSFLEKKSYLIYTSGSTGKPKASINTHL</sequence>
<dbReference type="GO" id="GO:0031177">
    <property type="term" value="F:phosphopantetheine binding"/>
    <property type="evidence" value="ECO:0007669"/>
    <property type="project" value="TreeGrafter"/>
</dbReference>
<dbReference type="PANTHER" id="PTHR45527">
    <property type="entry name" value="NONRIBOSOMAL PEPTIDE SYNTHETASE"/>
    <property type="match status" value="1"/>
</dbReference>
<protein>
    <recommendedName>
        <fullName evidence="3">Carrier domain-containing protein</fullName>
    </recommendedName>
</protein>
<dbReference type="Gene3D" id="3.40.50.150">
    <property type="entry name" value="Vaccinia Virus protein VP39"/>
    <property type="match status" value="1"/>
</dbReference>
<dbReference type="GO" id="GO:0005737">
    <property type="term" value="C:cytoplasm"/>
    <property type="evidence" value="ECO:0007669"/>
    <property type="project" value="TreeGrafter"/>
</dbReference>
<dbReference type="Pfam" id="PF00550">
    <property type="entry name" value="PP-binding"/>
    <property type="match status" value="1"/>
</dbReference>
<dbReference type="Gene3D" id="3.40.50.980">
    <property type="match status" value="2"/>
</dbReference>
<dbReference type="InterPro" id="IPR006342">
    <property type="entry name" value="FkbM_mtfrase"/>
</dbReference>
<accession>A0A381YUF8</accession>
<feature type="domain" description="Carrier" evidence="3">
    <location>
        <begin position="319"/>
        <end position="394"/>
    </location>
</feature>
<dbReference type="Gene3D" id="3.30.300.30">
    <property type="match status" value="1"/>
</dbReference>
<dbReference type="InterPro" id="IPR036736">
    <property type="entry name" value="ACP-like_sf"/>
</dbReference>
<dbReference type="InterPro" id="IPR000873">
    <property type="entry name" value="AMP-dep_synth/lig_dom"/>
</dbReference>
<dbReference type="Pfam" id="PF00668">
    <property type="entry name" value="Condensation"/>
    <property type="match status" value="1"/>
</dbReference>
<keyword evidence="1" id="KW-0596">Phosphopantetheine</keyword>
<dbReference type="InterPro" id="IPR023213">
    <property type="entry name" value="CAT-like_dom_sf"/>
</dbReference>
<dbReference type="InterPro" id="IPR020845">
    <property type="entry name" value="AMP-binding_CS"/>
</dbReference>
<dbReference type="Gene3D" id="3.30.559.30">
    <property type="entry name" value="Nonribosomal peptide synthetase, condensation domain"/>
    <property type="match status" value="1"/>
</dbReference>
<dbReference type="InterPro" id="IPR001242">
    <property type="entry name" value="Condensation_dom"/>
</dbReference>
<dbReference type="PROSITE" id="PS50075">
    <property type="entry name" value="CARRIER"/>
    <property type="match status" value="1"/>
</dbReference>
<dbReference type="GO" id="GO:0044550">
    <property type="term" value="P:secondary metabolite biosynthetic process"/>
    <property type="evidence" value="ECO:0007669"/>
    <property type="project" value="TreeGrafter"/>
</dbReference>
<dbReference type="SUPFAM" id="SSF47336">
    <property type="entry name" value="ACP-like"/>
    <property type="match status" value="1"/>
</dbReference>
<dbReference type="AlphaFoldDB" id="A0A381YUF8"/>
<dbReference type="InterPro" id="IPR006162">
    <property type="entry name" value="Ppantetheine_attach_site"/>
</dbReference>
<evidence type="ECO:0000259" key="3">
    <source>
        <dbReference type="PROSITE" id="PS50075"/>
    </source>
</evidence>
<dbReference type="SUPFAM" id="SSF52777">
    <property type="entry name" value="CoA-dependent acyltransferases"/>
    <property type="match status" value="2"/>
</dbReference>
<dbReference type="EMBL" id="UINC01019005">
    <property type="protein sequence ID" value="SVA80241.1"/>
    <property type="molecule type" value="Genomic_DNA"/>
</dbReference>
<dbReference type="GO" id="GO:0003824">
    <property type="term" value="F:catalytic activity"/>
    <property type="evidence" value="ECO:0007669"/>
    <property type="project" value="InterPro"/>
</dbReference>
<proteinExistence type="predicted"/>
<dbReference type="NCBIfam" id="TIGR01444">
    <property type="entry name" value="fkbM_fam"/>
    <property type="match status" value="1"/>
</dbReference>
<gene>
    <name evidence="4" type="ORF">METZ01_LOCUS133095</name>
</gene>
<evidence type="ECO:0000256" key="2">
    <source>
        <dbReference type="ARBA" id="ARBA00022553"/>
    </source>
</evidence>
<feature type="non-terminal residue" evidence="4">
    <location>
        <position position="1061"/>
    </location>
</feature>
<dbReference type="Gene3D" id="3.30.559.10">
    <property type="entry name" value="Chloramphenicol acetyltransferase-like domain"/>
    <property type="match status" value="1"/>
</dbReference>